<dbReference type="Proteomes" id="UP000663444">
    <property type="component" value="Chromosome"/>
</dbReference>
<name>A0A974Y364_9RHOO</name>
<dbReference type="AlphaFoldDB" id="A0A974Y364"/>
<dbReference type="SFLD" id="SFLDG00358">
    <property type="entry name" value="Main_(cytGST)"/>
    <property type="match status" value="1"/>
</dbReference>
<dbReference type="GO" id="GO:0004364">
    <property type="term" value="F:glutathione transferase activity"/>
    <property type="evidence" value="ECO:0007669"/>
    <property type="project" value="UniProtKB-EC"/>
</dbReference>
<keyword evidence="4" id="KW-1185">Reference proteome</keyword>
<dbReference type="CDD" id="cd03188">
    <property type="entry name" value="GST_C_Beta"/>
    <property type="match status" value="1"/>
</dbReference>
<dbReference type="Pfam" id="PF13409">
    <property type="entry name" value="GST_N_2"/>
    <property type="match status" value="1"/>
</dbReference>
<feature type="domain" description="GST N-terminal" evidence="1">
    <location>
        <begin position="1"/>
        <end position="81"/>
    </location>
</feature>
<dbReference type="NCBIfam" id="NF007831">
    <property type="entry name" value="PRK10542.1"/>
    <property type="match status" value="1"/>
</dbReference>
<gene>
    <name evidence="3" type="primary">gstA</name>
    <name evidence="3" type="ORF">IWH25_18700</name>
</gene>
<dbReference type="InterPro" id="IPR036282">
    <property type="entry name" value="Glutathione-S-Trfase_C_sf"/>
</dbReference>
<dbReference type="EMBL" id="CP064781">
    <property type="protein sequence ID" value="QRJ63738.1"/>
    <property type="molecule type" value="Genomic_DNA"/>
</dbReference>
<keyword evidence="3" id="KW-0808">Transferase</keyword>
<dbReference type="SUPFAM" id="SSF52833">
    <property type="entry name" value="Thioredoxin-like"/>
    <property type="match status" value="1"/>
</dbReference>
<dbReference type="Pfam" id="PF00043">
    <property type="entry name" value="GST_C"/>
    <property type="match status" value="1"/>
</dbReference>
<dbReference type="InterPro" id="IPR004046">
    <property type="entry name" value="GST_C"/>
</dbReference>
<reference evidence="3" key="1">
    <citation type="submission" date="2020-11" db="EMBL/GenBank/DDBJ databases">
        <title>Azospira restricta DSM 18626 genome sequence.</title>
        <authorList>
            <person name="Moe W.M."/>
        </authorList>
    </citation>
    <scope>NUCLEOTIDE SEQUENCE</scope>
    <source>
        <strain evidence="3">DSM 18626</strain>
    </source>
</reference>
<protein>
    <submittedName>
        <fullName evidence="3">Glutathione transferase GstA</fullName>
        <ecNumber evidence="3">2.5.1.18</ecNumber>
    </submittedName>
</protein>
<dbReference type="SUPFAM" id="SSF47616">
    <property type="entry name" value="GST C-terminal domain-like"/>
    <property type="match status" value="1"/>
</dbReference>
<evidence type="ECO:0000313" key="4">
    <source>
        <dbReference type="Proteomes" id="UP000663444"/>
    </source>
</evidence>
<feature type="domain" description="GST C-terminal" evidence="2">
    <location>
        <begin position="87"/>
        <end position="200"/>
    </location>
</feature>
<proteinExistence type="predicted"/>
<accession>A0A974Y364</accession>
<dbReference type="InterPro" id="IPR040079">
    <property type="entry name" value="Glutathione_S-Trfase"/>
</dbReference>
<organism evidence="3 4">
    <name type="scientific">Azospira restricta</name>
    <dbReference type="NCBI Taxonomy" id="404405"/>
    <lineage>
        <taxon>Bacteria</taxon>
        <taxon>Pseudomonadati</taxon>
        <taxon>Pseudomonadota</taxon>
        <taxon>Betaproteobacteria</taxon>
        <taxon>Rhodocyclales</taxon>
        <taxon>Rhodocyclaceae</taxon>
        <taxon>Azospira</taxon>
    </lineage>
</organism>
<dbReference type="PANTHER" id="PTHR44051">
    <property type="entry name" value="GLUTATHIONE S-TRANSFERASE-RELATED"/>
    <property type="match status" value="1"/>
</dbReference>
<dbReference type="InterPro" id="IPR036249">
    <property type="entry name" value="Thioredoxin-like_sf"/>
</dbReference>
<sequence length="200" mass="21960">MKLYYSPGACSLSPHIVLCEASLAHELVKVDLKTKKTEFGDDFAAISPKSYVPTLVLDDGEVLTEGPAIVQYLADLAPASRLAPAAGSFARVRLQEWLNFIASELHKGFGQLFRKPPAEWQEIVRGGLAGRLAYVAETLDRQPYLLGANFSVADAYLFTILNWAKWVKFDLAPWPVLDAYLGRVAARPGVQKALKTEGLL</sequence>
<dbReference type="PANTHER" id="PTHR44051:SF8">
    <property type="entry name" value="GLUTATHIONE S-TRANSFERASE GSTA"/>
    <property type="match status" value="1"/>
</dbReference>
<dbReference type="CDD" id="cd03057">
    <property type="entry name" value="GST_N_Beta"/>
    <property type="match status" value="1"/>
</dbReference>
<evidence type="ECO:0000313" key="3">
    <source>
        <dbReference type="EMBL" id="QRJ63738.1"/>
    </source>
</evidence>
<dbReference type="InterPro" id="IPR004045">
    <property type="entry name" value="Glutathione_S-Trfase_N"/>
</dbReference>
<dbReference type="EC" id="2.5.1.18" evidence="3"/>
<evidence type="ECO:0000259" key="2">
    <source>
        <dbReference type="PROSITE" id="PS50405"/>
    </source>
</evidence>
<dbReference type="InterPro" id="IPR010987">
    <property type="entry name" value="Glutathione-S-Trfase_C-like"/>
</dbReference>
<dbReference type="KEGG" id="ares:IWH25_18700"/>
<dbReference type="PROSITE" id="PS50405">
    <property type="entry name" value="GST_CTER"/>
    <property type="match status" value="1"/>
</dbReference>
<dbReference type="PROSITE" id="PS50404">
    <property type="entry name" value="GST_NTER"/>
    <property type="match status" value="1"/>
</dbReference>
<dbReference type="Gene3D" id="3.40.30.10">
    <property type="entry name" value="Glutaredoxin"/>
    <property type="match status" value="1"/>
</dbReference>
<dbReference type="SFLD" id="SFLDG01150">
    <property type="entry name" value="Main.1:_Beta-like"/>
    <property type="match status" value="1"/>
</dbReference>
<dbReference type="RefSeq" id="WP_203387270.1">
    <property type="nucleotide sequence ID" value="NZ_CP064781.1"/>
</dbReference>
<evidence type="ECO:0000259" key="1">
    <source>
        <dbReference type="PROSITE" id="PS50404"/>
    </source>
</evidence>
<dbReference type="SFLD" id="SFLDS00019">
    <property type="entry name" value="Glutathione_Transferase_(cytos"/>
    <property type="match status" value="1"/>
</dbReference>
<dbReference type="Gene3D" id="1.20.1050.10">
    <property type="match status" value="1"/>
</dbReference>